<reference evidence="3" key="1">
    <citation type="journal article" date="2012" name="Science">
        <title>The Paleozoic origin of enzymatic lignin decomposition reconstructed from 31 fungal genomes.</title>
        <authorList>
            <person name="Floudas D."/>
            <person name="Binder M."/>
            <person name="Riley R."/>
            <person name="Barry K."/>
            <person name="Blanchette R.A."/>
            <person name="Henrissat B."/>
            <person name="Martinez A.T."/>
            <person name="Otillar R."/>
            <person name="Spatafora J.W."/>
            <person name="Yadav J.S."/>
            <person name="Aerts A."/>
            <person name="Benoit I."/>
            <person name="Boyd A."/>
            <person name="Carlson A."/>
            <person name="Copeland A."/>
            <person name="Coutinho P.M."/>
            <person name="de Vries R.P."/>
            <person name="Ferreira P."/>
            <person name="Findley K."/>
            <person name="Foster B."/>
            <person name="Gaskell J."/>
            <person name="Glotzer D."/>
            <person name="Gorecki P."/>
            <person name="Heitman J."/>
            <person name="Hesse C."/>
            <person name="Hori C."/>
            <person name="Igarashi K."/>
            <person name="Jurgens J.A."/>
            <person name="Kallen N."/>
            <person name="Kersten P."/>
            <person name="Kohler A."/>
            <person name="Kuees U."/>
            <person name="Kumar T.K.A."/>
            <person name="Kuo A."/>
            <person name="LaButti K."/>
            <person name="Larrondo L.F."/>
            <person name="Lindquist E."/>
            <person name="Ling A."/>
            <person name="Lombard V."/>
            <person name="Lucas S."/>
            <person name="Lundell T."/>
            <person name="Martin R."/>
            <person name="McLaughlin D.J."/>
            <person name="Morgenstern I."/>
            <person name="Morin E."/>
            <person name="Murat C."/>
            <person name="Nagy L.G."/>
            <person name="Nolan M."/>
            <person name="Ohm R.A."/>
            <person name="Patyshakuliyeva A."/>
            <person name="Rokas A."/>
            <person name="Ruiz-Duenas F.J."/>
            <person name="Sabat G."/>
            <person name="Salamov A."/>
            <person name="Samejima M."/>
            <person name="Schmutz J."/>
            <person name="Slot J.C."/>
            <person name="St John F."/>
            <person name="Stenlid J."/>
            <person name="Sun H."/>
            <person name="Sun S."/>
            <person name="Syed K."/>
            <person name="Tsang A."/>
            <person name="Wiebenga A."/>
            <person name="Young D."/>
            <person name="Pisabarro A."/>
            <person name="Eastwood D.C."/>
            <person name="Martin F."/>
            <person name="Cullen D."/>
            <person name="Grigoriev I.V."/>
            <person name="Hibbett D.S."/>
        </authorList>
    </citation>
    <scope>NUCLEOTIDE SEQUENCE [LARGE SCALE GENOMIC DNA]</scope>
    <source>
        <strain evidence="3">RWD-64-598 SS2</strain>
    </source>
</reference>
<feature type="domain" description="AB hydrolase-1" evidence="1">
    <location>
        <begin position="40"/>
        <end position="258"/>
    </location>
</feature>
<dbReference type="Proteomes" id="UP000053558">
    <property type="component" value="Unassembled WGS sequence"/>
</dbReference>
<organism evidence="2 3">
    <name type="scientific">Coniophora puteana (strain RWD-64-598)</name>
    <name type="common">Brown rot fungus</name>
    <dbReference type="NCBI Taxonomy" id="741705"/>
    <lineage>
        <taxon>Eukaryota</taxon>
        <taxon>Fungi</taxon>
        <taxon>Dikarya</taxon>
        <taxon>Basidiomycota</taxon>
        <taxon>Agaricomycotina</taxon>
        <taxon>Agaricomycetes</taxon>
        <taxon>Agaricomycetidae</taxon>
        <taxon>Boletales</taxon>
        <taxon>Coniophorineae</taxon>
        <taxon>Coniophoraceae</taxon>
        <taxon>Coniophora</taxon>
    </lineage>
</organism>
<evidence type="ECO:0000313" key="3">
    <source>
        <dbReference type="Proteomes" id="UP000053558"/>
    </source>
</evidence>
<dbReference type="PANTHER" id="PTHR42886:SF53">
    <property type="entry name" value="ALPHA_BETA-HYDROLASES SUPERFAMILY PROTEIN"/>
    <property type="match status" value="1"/>
</dbReference>
<evidence type="ECO:0000259" key="1">
    <source>
        <dbReference type="Pfam" id="PF12697"/>
    </source>
</evidence>
<dbReference type="GeneID" id="19200987"/>
<proteinExistence type="predicted"/>
<evidence type="ECO:0000313" key="2">
    <source>
        <dbReference type="EMBL" id="EIW81097.1"/>
    </source>
</evidence>
<dbReference type="AlphaFoldDB" id="A0A5M3MPV9"/>
<dbReference type="Gene3D" id="3.40.50.1820">
    <property type="entry name" value="alpha/beta hydrolase"/>
    <property type="match status" value="1"/>
</dbReference>
<protein>
    <submittedName>
        <fullName evidence="2">Ectomycorrhiza-regulated esterase</fullName>
    </submittedName>
</protein>
<name>A0A5M3MPV9_CONPW</name>
<dbReference type="KEGG" id="cput:CONPUDRAFT_137189"/>
<dbReference type="InterPro" id="IPR029058">
    <property type="entry name" value="AB_hydrolase_fold"/>
</dbReference>
<dbReference type="Pfam" id="PF12697">
    <property type="entry name" value="Abhydrolase_6"/>
    <property type="match status" value="1"/>
</dbReference>
<dbReference type="InterPro" id="IPR000073">
    <property type="entry name" value="AB_hydrolase_1"/>
</dbReference>
<dbReference type="RefSeq" id="XP_007768519.1">
    <property type="nucleotide sequence ID" value="XM_007770329.1"/>
</dbReference>
<dbReference type="SUPFAM" id="SSF53474">
    <property type="entry name" value="alpha/beta-Hydrolases"/>
    <property type="match status" value="1"/>
</dbReference>
<keyword evidence="3" id="KW-1185">Reference proteome</keyword>
<gene>
    <name evidence="2" type="ORF">CONPUDRAFT_137189</name>
</gene>
<comment type="caution">
    <text evidence="2">The sequence shown here is derived from an EMBL/GenBank/DDBJ whole genome shotgun (WGS) entry which is preliminary data.</text>
</comment>
<dbReference type="OMA" id="LYASMNH"/>
<dbReference type="PANTHER" id="PTHR42886">
    <property type="entry name" value="RE40534P-RELATED"/>
    <property type="match status" value="1"/>
</dbReference>
<dbReference type="OrthoDB" id="9988524at2759"/>
<sequence length="285" mass="32320">MAVRKATKHSIPHTKEDCTLVGILEQVHPDSPTHGSKIALILHGTMGHKDYLFQKRLAARLPIDSFRFDFRGNHESGGRWKQGAFREDVEDLKVVVAYLRTTFGYEVDVVVGHSRGSIVGMHWMCTSEEGKYVRAYVNASGRYRMHRIYDGTEAWKEEFDTKGYHEWKVTVARKAVVARVYPSDLAEFATWDTSIVWTQFPPQADVLSIHGLLDKTVPPFDALIYARALGSRTPGTHNLHLVEDADHNFTGRQDEVVDCILEWYEARTSGSLSSGIWMTGRRGKL</sequence>
<dbReference type="EMBL" id="JH711578">
    <property type="protein sequence ID" value="EIW81097.1"/>
    <property type="molecule type" value="Genomic_DNA"/>
</dbReference>
<accession>A0A5M3MPV9</accession>